<organism evidence="1 2">
    <name type="scientific">Funneliformis geosporum</name>
    <dbReference type="NCBI Taxonomy" id="1117311"/>
    <lineage>
        <taxon>Eukaryota</taxon>
        <taxon>Fungi</taxon>
        <taxon>Fungi incertae sedis</taxon>
        <taxon>Mucoromycota</taxon>
        <taxon>Glomeromycotina</taxon>
        <taxon>Glomeromycetes</taxon>
        <taxon>Glomerales</taxon>
        <taxon>Glomeraceae</taxon>
        <taxon>Funneliformis</taxon>
    </lineage>
</organism>
<dbReference type="EMBL" id="CAMKVN010000281">
    <property type="protein sequence ID" value="CAI2166163.1"/>
    <property type="molecule type" value="Genomic_DNA"/>
</dbReference>
<evidence type="ECO:0000313" key="2">
    <source>
        <dbReference type="Proteomes" id="UP001153678"/>
    </source>
</evidence>
<sequence>MQSGVPLLPTFNHEKDVKLRLLSYRNSSTPAEWQLTDYNIMDKFQNSIKADILIYDVNIAVFIRNSLPDHGTQKLWMQQRNLLFSNGYYCFEISSHDMVDETIRQIVKLSNILVTGREA</sequence>
<comment type="caution">
    <text evidence="1">The sequence shown here is derived from an EMBL/GenBank/DDBJ whole genome shotgun (WGS) entry which is preliminary data.</text>
</comment>
<protein>
    <submittedName>
        <fullName evidence="1">3918_t:CDS:1</fullName>
    </submittedName>
</protein>
<keyword evidence="2" id="KW-1185">Reference proteome</keyword>
<proteinExistence type="predicted"/>
<dbReference type="AlphaFoldDB" id="A0A9W4WN20"/>
<dbReference type="Proteomes" id="UP001153678">
    <property type="component" value="Unassembled WGS sequence"/>
</dbReference>
<accession>A0A9W4WN20</accession>
<gene>
    <name evidence="1" type="ORF">FWILDA_LOCUS2435</name>
</gene>
<evidence type="ECO:0000313" key="1">
    <source>
        <dbReference type="EMBL" id="CAI2166163.1"/>
    </source>
</evidence>
<name>A0A9W4WN20_9GLOM</name>
<reference evidence="1" key="1">
    <citation type="submission" date="2022-08" db="EMBL/GenBank/DDBJ databases">
        <authorList>
            <person name="Kallberg Y."/>
            <person name="Tangrot J."/>
            <person name="Rosling A."/>
        </authorList>
    </citation>
    <scope>NUCLEOTIDE SEQUENCE</scope>
    <source>
        <strain evidence="1">Wild A</strain>
    </source>
</reference>